<evidence type="ECO:0000313" key="15">
    <source>
        <dbReference type="EMBL" id="CAF3698526.1"/>
    </source>
</evidence>
<reference evidence="17" key="1">
    <citation type="submission" date="2021-02" db="EMBL/GenBank/DDBJ databases">
        <authorList>
            <person name="Nowell W R."/>
        </authorList>
    </citation>
    <scope>NUCLEOTIDE SEQUENCE</scope>
</reference>
<dbReference type="OrthoDB" id="191270at2759"/>
<evidence type="ECO:0000313" key="14">
    <source>
        <dbReference type="EMBL" id="CAF1479739.1"/>
    </source>
</evidence>
<evidence type="ECO:0000256" key="1">
    <source>
        <dbReference type="ARBA" id="ARBA00005079"/>
    </source>
</evidence>
<keyword evidence="8" id="KW-0862">Zinc</keyword>
<keyword evidence="6" id="KW-0479">Metal-binding</keyword>
<dbReference type="EMBL" id="CAJNOO010000409">
    <property type="protein sequence ID" value="CAF0934940.1"/>
    <property type="molecule type" value="Genomic_DNA"/>
</dbReference>
<dbReference type="AlphaFoldDB" id="A0A819GM62"/>
<comment type="caution">
    <text evidence="17">The sequence shown here is derived from an EMBL/GenBank/DDBJ whole genome shotgun (WGS) entry which is preliminary data.</text>
</comment>
<evidence type="ECO:0000256" key="2">
    <source>
        <dbReference type="ARBA" id="ARBA00005871"/>
    </source>
</evidence>
<comment type="catalytic activity">
    <reaction evidence="11">
        <text>2-amino-3-carboxymuconate 6-semialdehyde + H(+) = 2-aminomuconate 6-semialdehyde + CO2</text>
        <dbReference type="Rhea" id="RHEA:16557"/>
        <dbReference type="ChEBI" id="CHEBI:15378"/>
        <dbReference type="ChEBI" id="CHEBI:16526"/>
        <dbReference type="ChEBI" id="CHEBI:77634"/>
        <dbReference type="ChEBI" id="CHEBI:77803"/>
        <dbReference type="EC" id="4.1.1.45"/>
    </reaction>
</comment>
<dbReference type="Gene3D" id="3.20.20.140">
    <property type="entry name" value="Metal-dependent hydrolases"/>
    <property type="match status" value="1"/>
</dbReference>
<feature type="domain" description="Amidohydrolase-related" evidence="12">
    <location>
        <begin position="10"/>
        <end position="334"/>
    </location>
</feature>
<keyword evidence="9 11" id="KW-0456">Lyase</keyword>
<accession>A0A819GM62</accession>
<comment type="similarity">
    <text evidence="2">Belongs to the metallo-dependent hydrolases superfamily. ACMSD family.</text>
</comment>
<dbReference type="EMBL" id="CAJOAX010001242">
    <property type="protein sequence ID" value="CAF3698526.1"/>
    <property type="molecule type" value="Genomic_DNA"/>
</dbReference>
<dbReference type="Proteomes" id="UP000663836">
    <property type="component" value="Unassembled WGS sequence"/>
</dbReference>
<dbReference type="GO" id="GO:1904985">
    <property type="term" value="P:negative regulation of quinolinate biosynthetic process"/>
    <property type="evidence" value="ECO:0007669"/>
    <property type="project" value="UniProtKB-UniRule"/>
</dbReference>
<dbReference type="GO" id="GO:0005829">
    <property type="term" value="C:cytosol"/>
    <property type="evidence" value="ECO:0007669"/>
    <property type="project" value="UniProtKB-UniRule"/>
</dbReference>
<dbReference type="Proteomes" id="UP000663889">
    <property type="component" value="Unassembled WGS sequence"/>
</dbReference>
<gene>
    <name evidence="16" type="ORF">FNK824_LOCUS16210</name>
    <name evidence="17" type="ORF">JBS370_LOCUS19992</name>
    <name evidence="15" type="ORF">OTI717_LOCUS12368</name>
    <name evidence="13" type="ORF">RFH988_LOCUS10746</name>
    <name evidence="14" type="ORF">SEV965_LOCUS35039</name>
</gene>
<evidence type="ECO:0000259" key="12">
    <source>
        <dbReference type="Pfam" id="PF04909"/>
    </source>
</evidence>
<evidence type="ECO:0000256" key="11">
    <source>
        <dbReference type="RuleBase" id="RU366045"/>
    </source>
</evidence>
<dbReference type="GO" id="GO:0001760">
    <property type="term" value="F:aminocarboxymuconate-semialdehyde decarboxylase activity"/>
    <property type="evidence" value="ECO:0007669"/>
    <property type="project" value="UniProtKB-UniRule"/>
</dbReference>
<dbReference type="EMBL" id="CAJNOU010005490">
    <property type="protein sequence ID" value="CAF1479739.1"/>
    <property type="molecule type" value="Genomic_DNA"/>
</dbReference>
<protein>
    <recommendedName>
        <fullName evidence="5 11">2-amino-3-carboxymuconate-6-semialdehyde decarboxylase</fullName>
        <ecNumber evidence="4 11">4.1.1.45</ecNumber>
    </recommendedName>
    <alternativeName>
        <fullName evidence="10 11">Picolinate carboxylase</fullName>
    </alternativeName>
</protein>
<organism evidence="17 18">
    <name type="scientific">Rotaria sordida</name>
    <dbReference type="NCBI Taxonomy" id="392033"/>
    <lineage>
        <taxon>Eukaryota</taxon>
        <taxon>Metazoa</taxon>
        <taxon>Spiralia</taxon>
        <taxon>Gnathifera</taxon>
        <taxon>Rotifera</taxon>
        <taxon>Eurotatoria</taxon>
        <taxon>Bdelloidea</taxon>
        <taxon>Philodinida</taxon>
        <taxon>Philodinidae</taxon>
        <taxon>Rotaria</taxon>
    </lineage>
</organism>
<sequence>MDLSSPLARIDIHTHILPYKLSVNAQKYLELRPHADGDPRLDMFKDGKFFRTIEPNCFDINVRLREMDENNISMQVLSTIPVLFNYSSENYQDILELSCELNDHISSICQQYPTRFIGLGTVPLQAPDLAINELRRCVNELGLKGVQIGTHVNEWNLDNEELDKFWCEVEKLDACVFIHPWDMQTGKRFDAYWMAWLCGMPFETTSAICSILMGGILEKYPKLRLAFAHGGGSFPFTVGRIDHGHECRPDLCAYKNSNQPSSYIGRFYVDSLVHDSRALKFLVEIMNENYIMLGSDCPFPLGESKPGELIMKTFDNDLEKCKKLLNSNARRFFKI</sequence>
<name>A0A819GM62_9BILA</name>
<dbReference type="Pfam" id="PF04909">
    <property type="entry name" value="Amidohydro_2"/>
    <property type="match status" value="1"/>
</dbReference>
<evidence type="ECO:0000313" key="18">
    <source>
        <dbReference type="Proteomes" id="UP000663836"/>
    </source>
</evidence>
<evidence type="ECO:0000313" key="16">
    <source>
        <dbReference type="EMBL" id="CAF3821890.1"/>
    </source>
</evidence>
<dbReference type="InterPro" id="IPR032466">
    <property type="entry name" value="Metal_Hydrolase"/>
</dbReference>
<comment type="subunit">
    <text evidence="3 11">Monomer.</text>
</comment>
<comment type="function">
    <text evidence="11">Converts alpha-amino-beta-carboxymuconate-epsilon-semialdehyde (ACMS) to alpha-aminomuconate semialdehyde (AMS).</text>
</comment>
<evidence type="ECO:0000256" key="9">
    <source>
        <dbReference type="ARBA" id="ARBA00023239"/>
    </source>
</evidence>
<dbReference type="EMBL" id="CAJOBD010002462">
    <property type="protein sequence ID" value="CAF3883893.1"/>
    <property type="molecule type" value="Genomic_DNA"/>
</dbReference>
<dbReference type="EMBL" id="CAJOBE010002430">
    <property type="protein sequence ID" value="CAF3821890.1"/>
    <property type="molecule type" value="Genomic_DNA"/>
</dbReference>
<evidence type="ECO:0000256" key="6">
    <source>
        <dbReference type="ARBA" id="ARBA00022723"/>
    </source>
</evidence>
<proteinExistence type="inferred from homology"/>
<dbReference type="GO" id="GO:0046872">
    <property type="term" value="F:metal ion binding"/>
    <property type="evidence" value="ECO:0007669"/>
    <property type="project" value="UniProtKB-KW"/>
</dbReference>
<evidence type="ECO:0000313" key="13">
    <source>
        <dbReference type="EMBL" id="CAF0934940.1"/>
    </source>
</evidence>
<dbReference type="SUPFAM" id="SSF51556">
    <property type="entry name" value="Metallo-dependent hydrolases"/>
    <property type="match status" value="1"/>
</dbReference>
<dbReference type="GO" id="GO:0019748">
    <property type="term" value="P:secondary metabolic process"/>
    <property type="evidence" value="ECO:0007669"/>
    <property type="project" value="TreeGrafter"/>
</dbReference>
<evidence type="ECO:0000256" key="3">
    <source>
        <dbReference type="ARBA" id="ARBA00011245"/>
    </source>
</evidence>
<evidence type="ECO:0000256" key="5">
    <source>
        <dbReference type="ARBA" id="ARBA00021214"/>
    </source>
</evidence>
<dbReference type="UniPathway" id="UPA00270"/>
<dbReference type="PANTHER" id="PTHR21240">
    <property type="entry name" value="2-AMINO-3-CARBOXYLMUCONATE-6-SEMIALDEHYDE DECARBOXYLASE"/>
    <property type="match status" value="1"/>
</dbReference>
<comment type="pathway">
    <text evidence="1 11">Secondary metabolite metabolism; quinolate metabolism.</text>
</comment>
<evidence type="ECO:0000313" key="17">
    <source>
        <dbReference type="EMBL" id="CAF3883893.1"/>
    </source>
</evidence>
<evidence type="ECO:0000256" key="4">
    <source>
        <dbReference type="ARBA" id="ARBA00012365"/>
    </source>
</evidence>
<dbReference type="InterPro" id="IPR006680">
    <property type="entry name" value="Amidohydro-rel"/>
</dbReference>
<dbReference type="PANTHER" id="PTHR21240:SF27">
    <property type="entry name" value="2-AMINO-3-CARBOXYMUCONATE-6-SEMIALDEHYDE DECARBOXYLASE"/>
    <property type="match status" value="1"/>
</dbReference>
<dbReference type="Proteomes" id="UP000663874">
    <property type="component" value="Unassembled WGS sequence"/>
</dbReference>
<dbReference type="EC" id="4.1.1.45" evidence="4 11"/>
<evidence type="ECO:0000256" key="8">
    <source>
        <dbReference type="ARBA" id="ARBA00022833"/>
    </source>
</evidence>
<dbReference type="GO" id="GO:0016787">
    <property type="term" value="F:hydrolase activity"/>
    <property type="evidence" value="ECO:0007669"/>
    <property type="project" value="InterPro"/>
</dbReference>
<dbReference type="Proteomes" id="UP000663882">
    <property type="component" value="Unassembled WGS sequence"/>
</dbReference>
<evidence type="ECO:0000256" key="7">
    <source>
        <dbReference type="ARBA" id="ARBA00022793"/>
    </source>
</evidence>
<dbReference type="InterPro" id="IPR032465">
    <property type="entry name" value="ACMSD"/>
</dbReference>
<keyword evidence="7 11" id="KW-0210">Decarboxylase</keyword>
<dbReference type="Proteomes" id="UP000663823">
    <property type="component" value="Unassembled WGS sequence"/>
</dbReference>
<evidence type="ECO:0000256" key="10">
    <source>
        <dbReference type="ARBA" id="ARBA00031120"/>
    </source>
</evidence>